<evidence type="ECO:0000256" key="5">
    <source>
        <dbReference type="ARBA" id="ARBA00023002"/>
    </source>
</evidence>
<gene>
    <name evidence="10" type="primary">mmgC</name>
    <name evidence="10" type="ORF">AGR7A_pAt20163</name>
</gene>
<dbReference type="PANTHER" id="PTHR43884">
    <property type="entry name" value="ACYL-COA DEHYDROGENASE"/>
    <property type="match status" value="1"/>
</dbReference>
<name>A0A1S7U8K3_9HYPH</name>
<comment type="cofactor">
    <cofactor evidence="1 6">
        <name>FAD</name>
        <dbReference type="ChEBI" id="CHEBI:57692"/>
    </cofactor>
</comment>
<dbReference type="SUPFAM" id="SSF56645">
    <property type="entry name" value="Acyl-CoA dehydrogenase NM domain-like"/>
    <property type="match status" value="1"/>
</dbReference>
<evidence type="ECO:0000259" key="7">
    <source>
        <dbReference type="Pfam" id="PF00441"/>
    </source>
</evidence>
<evidence type="ECO:0000256" key="3">
    <source>
        <dbReference type="ARBA" id="ARBA00022630"/>
    </source>
</evidence>
<evidence type="ECO:0000259" key="9">
    <source>
        <dbReference type="Pfam" id="PF02771"/>
    </source>
</evidence>
<feature type="domain" description="Acyl-CoA oxidase/dehydrogenase middle" evidence="8">
    <location>
        <begin position="133"/>
        <end position="229"/>
    </location>
</feature>
<keyword evidence="4 6" id="KW-0274">FAD</keyword>
<dbReference type="InterPro" id="IPR013786">
    <property type="entry name" value="AcylCoA_DH/ox_N"/>
</dbReference>
<keyword evidence="11" id="KW-1185">Reference proteome</keyword>
<keyword evidence="5 6" id="KW-0560">Oxidoreductase</keyword>
<dbReference type="AlphaFoldDB" id="A0A1S7U8K3"/>
<proteinExistence type="inferred from homology"/>
<comment type="caution">
    <text evidence="10">The sequence shown here is derived from an EMBL/GenBank/DDBJ whole genome shotgun (WGS) entry which is preliminary data.</text>
</comment>
<dbReference type="Pfam" id="PF02770">
    <property type="entry name" value="Acyl-CoA_dh_M"/>
    <property type="match status" value="1"/>
</dbReference>
<organism evidence="10 11">
    <name type="scientific">Agrobacterium deltaense NCPPB 1641</name>
    <dbReference type="NCBI Taxonomy" id="1183425"/>
    <lineage>
        <taxon>Bacteria</taxon>
        <taxon>Pseudomonadati</taxon>
        <taxon>Pseudomonadota</taxon>
        <taxon>Alphaproteobacteria</taxon>
        <taxon>Hyphomicrobiales</taxon>
        <taxon>Rhizobiaceae</taxon>
        <taxon>Rhizobium/Agrobacterium group</taxon>
        <taxon>Agrobacterium</taxon>
    </lineage>
</organism>
<dbReference type="Gene3D" id="1.20.140.10">
    <property type="entry name" value="Butyryl-CoA Dehydrogenase, subunit A, domain 3"/>
    <property type="match status" value="1"/>
</dbReference>
<dbReference type="PIRSF" id="PIRSF016578">
    <property type="entry name" value="HsaA"/>
    <property type="match status" value="1"/>
</dbReference>
<dbReference type="Pfam" id="PF02771">
    <property type="entry name" value="Acyl-CoA_dh_N"/>
    <property type="match status" value="1"/>
</dbReference>
<dbReference type="SUPFAM" id="SSF47203">
    <property type="entry name" value="Acyl-CoA dehydrogenase C-terminal domain-like"/>
    <property type="match status" value="1"/>
</dbReference>
<dbReference type="GO" id="GO:0003995">
    <property type="term" value="F:acyl-CoA dehydrogenase activity"/>
    <property type="evidence" value="ECO:0007669"/>
    <property type="project" value="TreeGrafter"/>
</dbReference>
<evidence type="ECO:0000259" key="8">
    <source>
        <dbReference type="Pfam" id="PF02770"/>
    </source>
</evidence>
<sequence length="393" mass="42601">MDPYVMKLFAHFEQSRSWSEEEAMIIEQVSRIAVEVIAPNADGFDERKEFPWTNFKAFKEMGLNGVFVPEEYGGAPISYRCFLEIVRIISEACASTGIIFGTTGAVVKPILAFGTEEQKQRLLPIIAEGGLGAMAITEPQAGSDGSNIRTKFTPDGDDIVINGGKIFITTGDVADVLLLFGKWSELEDSSKGVSAVIVEKGTAGFEVVRLESKMGANASSTAELLFNNCRIPRANLLGNPGDGMKIMLNVLNKSRPSVAAQALGIASAAFNDAVSYANERQQGGKKIIGHQAIAFMLADLAIELLATRALLDHVGRLVDEGVEDISVEASTIKVKASDLAMRMTTDAVQVFGGHGYVRGNRVERLMREAKVTQIWEGTNQIQRQVISRDLIAR</sequence>
<dbReference type="Gene3D" id="2.40.110.10">
    <property type="entry name" value="Butyryl-CoA Dehydrogenase, subunit A, domain 2"/>
    <property type="match status" value="1"/>
</dbReference>
<dbReference type="InterPro" id="IPR009100">
    <property type="entry name" value="AcylCoA_DH/oxidase_NM_dom_sf"/>
</dbReference>
<dbReference type="PANTHER" id="PTHR43884:SF12">
    <property type="entry name" value="ISOVALERYL-COA DEHYDROGENASE, MITOCHONDRIAL-RELATED"/>
    <property type="match status" value="1"/>
</dbReference>
<dbReference type="GO" id="GO:0050660">
    <property type="term" value="F:flavin adenine dinucleotide binding"/>
    <property type="evidence" value="ECO:0007669"/>
    <property type="project" value="InterPro"/>
</dbReference>
<dbReference type="InterPro" id="IPR046373">
    <property type="entry name" value="Acyl-CoA_Oxase/DH_mid-dom_sf"/>
</dbReference>
<evidence type="ECO:0000256" key="6">
    <source>
        <dbReference type="RuleBase" id="RU362125"/>
    </source>
</evidence>
<dbReference type="Proteomes" id="UP000192140">
    <property type="component" value="Unassembled WGS sequence"/>
</dbReference>
<dbReference type="Pfam" id="PF00441">
    <property type="entry name" value="Acyl-CoA_dh_1"/>
    <property type="match status" value="1"/>
</dbReference>
<evidence type="ECO:0000313" key="11">
    <source>
        <dbReference type="Proteomes" id="UP000192140"/>
    </source>
</evidence>
<accession>A0A1S7U8K3</accession>
<reference evidence="10" key="1">
    <citation type="submission" date="2016-01" db="EMBL/GenBank/DDBJ databases">
        <authorList>
            <person name="Regsiter A."/>
            <person name="william w."/>
        </authorList>
    </citation>
    <scope>NUCLEOTIDE SEQUENCE</scope>
    <source>
        <strain evidence="10">NCPPB 1641</strain>
    </source>
</reference>
<dbReference type="Gene3D" id="1.10.540.10">
    <property type="entry name" value="Acyl-CoA dehydrogenase/oxidase, N-terminal domain"/>
    <property type="match status" value="1"/>
</dbReference>
<dbReference type="InterPro" id="IPR037069">
    <property type="entry name" value="AcylCoA_DH/ox_N_sf"/>
</dbReference>
<dbReference type="EMBL" id="FCNP01000049">
    <property type="protein sequence ID" value="CVI63266.1"/>
    <property type="molecule type" value="Genomic_DNA"/>
</dbReference>
<dbReference type="InterPro" id="IPR006091">
    <property type="entry name" value="Acyl-CoA_Oxase/DH_mid-dom"/>
</dbReference>
<dbReference type="FunFam" id="2.40.110.10:FF:000002">
    <property type="entry name" value="Acyl-CoA dehydrogenase fadE12"/>
    <property type="match status" value="1"/>
</dbReference>
<feature type="domain" description="Acyl-CoA dehydrogenase/oxidase N-terminal" evidence="9">
    <location>
        <begin position="19"/>
        <end position="129"/>
    </location>
</feature>
<dbReference type="EC" id="1.3.99.-" evidence="10"/>
<protein>
    <submittedName>
        <fullName evidence="10">Acyl-CoA dehydrogenase</fullName>
        <ecNumber evidence="10">1.3.99.-</ecNumber>
    </submittedName>
</protein>
<evidence type="ECO:0000313" key="10">
    <source>
        <dbReference type="EMBL" id="CVI63266.1"/>
    </source>
</evidence>
<evidence type="ECO:0000256" key="1">
    <source>
        <dbReference type="ARBA" id="ARBA00001974"/>
    </source>
</evidence>
<dbReference type="FunFam" id="1.20.140.10:FF:000011">
    <property type="entry name" value="Medium-chain specific acyl-CoA dehydrogenase, mitochondrial"/>
    <property type="match status" value="1"/>
</dbReference>
<feature type="domain" description="Acyl-CoA dehydrogenase/oxidase C-terminal" evidence="7">
    <location>
        <begin position="241"/>
        <end position="390"/>
    </location>
</feature>
<dbReference type="InterPro" id="IPR036250">
    <property type="entry name" value="AcylCo_DH-like_C"/>
</dbReference>
<evidence type="ECO:0000256" key="2">
    <source>
        <dbReference type="ARBA" id="ARBA00009347"/>
    </source>
</evidence>
<comment type="similarity">
    <text evidence="2 6">Belongs to the acyl-CoA dehydrogenase family.</text>
</comment>
<dbReference type="InterPro" id="IPR009075">
    <property type="entry name" value="AcylCo_DH/oxidase_C"/>
</dbReference>
<evidence type="ECO:0000256" key="4">
    <source>
        <dbReference type="ARBA" id="ARBA00022827"/>
    </source>
</evidence>
<keyword evidence="3 6" id="KW-0285">Flavoprotein</keyword>